<dbReference type="GO" id="GO:0005737">
    <property type="term" value="C:cytoplasm"/>
    <property type="evidence" value="ECO:0007669"/>
    <property type="project" value="TreeGrafter"/>
</dbReference>
<dbReference type="GO" id="GO:0005524">
    <property type="term" value="F:ATP binding"/>
    <property type="evidence" value="ECO:0007669"/>
    <property type="project" value="UniProtKB-KW"/>
</dbReference>
<dbReference type="PANTHER" id="PTHR45626">
    <property type="entry name" value="TRANSCRIPTION TERMINATION FACTOR 2-RELATED"/>
    <property type="match status" value="1"/>
</dbReference>
<name>A0A0C9XA55_9AGAR</name>
<dbReference type="Pfam" id="PF00271">
    <property type="entry name" value="Helicase_C"/>
    <property type="match status" value="1"/>
</dbReference>
<keyword evidence="3" id="KW-0067">ATP-binding</keyword>
<evidence type="ECO:0000313" key="5">
    <source>
        <dbReference type="EMBL" id="KIK01846.1"/>
    </source>
</evidence>
<dbReference type="InterPro" id="IPR027417">
    <property type="entry name" value="P-loop_NTPase"/>
</dbReference>
<feature type="domain" description="Helicase C-terminal" evidence="4">
    <location>
        <begin position="3"/>
        <end position="158"/>
    </location>
</feature>
<reference evidence="5 6" key="1">
    <citation type="submission" date="2014-04" db="EMBL/GenBank/DDBJ databases">
        <authorList>
            <consortium name="DOE Joint Genome Institute"/>
            <person name="Kuo A."/>
            <person name="Kohler A."/>
            <person name="Nagy L.G."/>
            <person name="Floudas D."/>
            <person name="Copeland A."/>
            <person name="Barry K.W."/>
            <person name="Cichocki N."/>
            <person name="Veneault-Fourrey C."/>
            <person name="LaButti K."/>
            <person name="Lindquist E.A."/>
            <person name="Lipzen A."/>
            <person name="Lundell T."/>
            <person name="Morin E."/>
            <person name="Murat C."/>
            <person name="Sun H."/>
            <person name="Tunlid A."/>
            <person name="Henrissat B."/>
            <person name="Grigoriev I.V."/>
            <person name="Hibbett D.S."/>
            <person name="Martin F."/>
            <person name="Nordberg H.P."/>
            <person name="Cantor M.N."/>
            <person name="Hua S.X."/>
        </authorList>
    </citation>
    <scope>NUCLEOTIDE SEQUENCE [LARGE SCALE GENOMIC DNA]</scope>
    <source>
        <strain evidence="5 6">LaAM-08-1</strain>
    </source>
</reference>
<dbReference type="STRING" id="1095629.A0A0C9XA55"/>
<dbReference type="GO" id="GO:0005634">
    <property type="term" value="C:nucleus"/>
    <property type="evidence" value="ECO:0007669"/>
    <property type="project" value="TreeGrafter"/>
</dbReference>
<dbReference type="Gene3D" id="3.40.50.300">
    <property type="entry name" value="P-loop containing nucleotide triphosphate hydrolases"/>
    <property type="match status" value="1"/>
</dbReference>
<dbReference type="GO" id="GO:0008094">
    <property type="term" value="F:ATP-dependent activity, acting on DNA"/>
    <property type="evidence" value="ECO:0007669"/>
    <property type="project" value="TreeGrafter"/>
</dbReference>
<dbReference type="EMBL" id="KN838601">
    <property type="protein sequence ID" value="KIK01846.1"/>
    <property type="molecule type" value="Genomic_DNA"/>
</dbReference>
<keyword evidence="6" id="KW-1185">Reference proteome</keyword>
<gene>
    <name evidence="5" type="ORF">K443DRAFT_132157</name>
</gene>
<evidence type="ECO:0000256" key="1">
    <source>
        <dbReference type="ARBA" id="ARBA00022741"/>
    </source>
</evidence>
<keyword evidence="2" id="KW-0378">Hydrolase</keyword>
<evidence type="ECO:0000256" key="2">
    <source>
        <dbReference type="ARBA" id="ARBA00022801"/>
    </source>
</evidence>
<protein>
    <submittedName>
        <fullName evidence="5">Unplaced genomic scaffold K443scaffold_66, whole genome shotgun sequence</fullName>
    </submittedName>
</protein>
<dbReference type="SMART" id="SM00490">
    <property type="entry name" value="HELICc"/>
    <property type="match status" value="1"/>
</dbReference>
<proteinExistence type="predicted"/>
<dbReference type="CDD" id="cd18793">
    <property type="entry name" value="SF2_C_SNF"/>
    <property type="match status" value="1"/>
</dbReference>
<dbReference type="HOGENOM" id="CLU_000315_30_1_1"/>
<keyword evidence="1" id="KW-0547">Nucleotide-binding</keyword>
<evidence type="ECO:0000313" key="6">
    <source>
        <dbReference type="Proteomes" id="UP000054477"/>
    </source>
</evidence>
<dbReference type="InterPro" id="IPR049730">
    <property type="entry name" value="SNF2/RAD54-like_C"/>
</dbReference>
<dbReference type="PROSITE" id="PS51194">
    <property type="entry name" value="HELICASE_CTER"/>
    <property type="match status" value="1"/>
</dbReference>
<dbReference type="GO" id="GO:0000724">
    <property type="term" value="P:double-strand break repair via homologous recombination"/>
    <property type="evidence" value="ECO:0007669"/>
    <property type="project" value="TreeGrafter"/>
</dbReference>
<organism evidence="5 6">
    <name type="scientific">Laccaria amethystina LaAM-08-1</name>
    <dbReference type="NCBI Taxonomy" id="1095629"/>
    <lineage>
        <taxon>Eukaryota</taxon>
        <taxon>Fungi</taxon>
        <taxon>Dikarya</taxon>
        <taxon>Basidiomycota</taxon>
        <taxon>Agaricomycotina</taxon>
        <taxon>Agaricomycetes</taxon>
        <taxon>Agaricomycetidae</taxon>
        <taxon>Agaricales</taxon>
        <taxon>Agaricineae</taxon>
        <taxon>Hydnangiaceae</taxon>
        <taxon>Laccaria</taxon>
    </lineage>
</organism>
<reference evidence="6" key="2">
    <citation type="submission" date="2015-01" db="EMBL/GenBank/DDBJ databases">
        <title>Evolutionary Origins and Diversification of the Mycorrhizal Mutualists.</title>
        <authorList>
            <consortium name="DOE Joint Genome Institute"/>
            <consortium name="Mycorrhizal Genomics Consortium"/>
            <person name="Kohler A."/>
            <person name="Kuo A."/>
            <person name="Nagy L.G."/>
            <person name="Floudas D."/>
            <person name="Copeland A."/>
            <person name="Barry K.W."/>
            <person name="Cichocki N."/>
            <person name="Veneault-Fourrey C."/>
            <person name="LaButti K."/>
            <person name="Lindquist E.A."/>
            <person name="Lipzen A."/>
            <person name="Lundell T."/>
            <person name="Morin E."/>
            <person name="Murat C."/>
            <person name="Riley R."/>
            <person name="Ohm R."/>
            <person name="Sun H."/>
            <person name="Tunlid A."/>
            <person name="Henrissat B."/>
            <person name="Grigoriev I.V."/>
            <person name="Hibbett D.S."/>
            <person name="Martin F."/>
        </authorList>
    </citation>
    <scope>NUCLEOTIDE SEQUENCE [LARGE SCALE GENOMIC DNA]</scope>
    <source>
        <strain evidence="6">LaAM-08-1</strain>
    </source>
</reference>
<dbReference type="InterPro" id="IPR001650">
    <property type="entry name" value="Helicase_C-like"/>
</dbReference>
<dbReference type="Proteomes" id="UP000054477">
    <property type="component" value="Unassembled WGS sequence"/>
</dbReference>
<dbReference type="PANTHER" id="PTHR45626:SF16">
    <property type="entry name" value="ATP-DEPENDENT HELICASE ULS1"/>
    <property type="match status" value="1"/>
</dbReference>
<dbReference type="AlphaFoldDB" id="A0A0C9XA55"/>
<dbReference type="InterPro" id="IPR050628">
    <property type="entry name" value="SNF2_RAD54_helicase_TF"/>
</dbReference>
<dbReference type="OrthoDB" id="448448at2759"/>
<dbReference type="GO" id="GO:0016787">
    <property type="term" value="F:hydrolase activity"/>
    <property type="evidence" value="ECO:0007669"/>
    <property type="project" value="UniProtKB-KW"/>
</dbReference>
<accession>A0A0C9XA55</accession>
<evidence type="ECO:0000256" key="3">
    <source>
        <dbReference type="ARBA" id="ARBA00022840"/>
    </source>
</evidence>
<dbReference type="SUPFAM" id="SSF52540">
    <property type="entry name" value="P-loop containing nucleoside triphosphate hydrolases"/>
    <property type="match status" value="1"/>
</dbReference>
<sequence length="163" mass="18179">MIQVLNIVNDVKARGEKAIIFSSFVSLLSLIGDALAKQHIGFTSYTGAMSLAQRQMALKRISQDAQCKVILISIKAGGTGLNITACNHVIIMDPWWNPYVEEQAISRAHRIGQSKDVHVYRILARNTVEERIVEIQNEKRETIEAFLDQAALQTHEGDAHIIT</sequence>
<evidence type="ECO:0000259" key="4">
    <source>
        <dbReference type="PROSITE" id="PS51194"/>
    </source>
</evidence>